<accession>A0A3B7MHB2</accession>
<dbReference type="GO" id="GO:0016020">
    <property type="term" value="C:membrane"/>
    <property type="evidence" value="ECO:0007669"/>
    <property type="project" value="InterPro"/>
</dbReference>
<name>A0A3B7MHB2_9BACT</name>
<dbReference type="Proteomes" id="UP000263900">
    <property type="component" value="Chromosome"/>
</dbReference>
<dbReference type="InterPro" id="IPR006094">
    <property type="entry name" value="Oxid_FAD_bind_N"/>
</dbReference>
<dbReference type="OrthoDB" id="9800184at2"/>
<dbReference type="Gene3D" id="3.30.70.2530">
    <property type="match status" value="1"/>
</dbReference>
<dbReference type="GO" id="GO:0071949">
    <property type="term" value="F:FAD binding"/>
    <property type="evidence" value="ECO:0007669"/>
    <property type="project" value="InterPro"/>
</dbReference>
<evidence type="ECO:0000256" key="3">
    <source>
        <dbReference type="SAM" id="MobiDB-lite"/>
    </source>
</evidence>
<dbReference type="InterPro" id="IPR007173">
    <property type="entry name" value="ALO_C"/>
</dbReference>
<evidence type="ECO:0000256" key="1">
    <source>
        <dbReference type="ARBA" id="ARBA00022827"/>
    </source>
</evidence>
<evidence type="ECO:0000313" key="5">
    <source>
        <dbReference type="EMBL" id="AXY72703.1"/>
    </source>
</evidence>
<organism evidence="5 6">
    <name type="scientific">Paraflavitalea soli</name>
    <dbReference type="NCBI Taxonomy" id="2315862"/>
    <lineage>
        <taxon>Bacteria</taxon>
        <taxon>Pseudomonadati</taxon>
        <taxon>Bacteroidota</taxon>
        <taxon>Chitinophagia</taxon>
        <taxon>Chitinophagales</taxon>
        <taxon>Chitinophagaceae</taxon>
        <taxon>Paraflavitalea</taxon>
    </lineage>
</organism>
<dbReference type="GO" id="GO:0080049">
    <property type="term" value="F:L-gulono-1,4-lactone dehydrogenase activity"/>
    <property type="evidence" value="ECO:0007669"/>
    <property type="project" value="TreeGrafter"/>
</dbReference>
<dbReference type="Gene3D" id="1.10.45.10">
    <property type="entry name" value="Vanillyl-alcohol Oxidase, Chain A, domain 4"/>
    <property type="match status" value="1"/>
</dbReference>
<dbReference type="PANTHER" id="PTHR43762">
    <property type="entry name" value="L-GULONOLACTONE OXIDASE"/>
    <property type="match status" value="1"/>
</dbReference>
<keyword evidence="2" id="KW-0560">Oxidoreductase</keyword>
<protein>
    <submittedName>
        <fullName evidence="5">FAD-binding protein</fullName>
    </submittedName>
</protein>
<evidence type="ECO:0000256" key="2">
    <source>
        <dbReference type="ARBA" id="ARBA00023002"/>
    </source>
</evidence>
<keyword evidence="6" id="KW-1185">Reference proteome</keyword>
<keyword evidence="1" id="KW-0274">FAD</keyword>
<reference evidence="5 6" key="1">
    <citation type="submission" date="2018-09" db="EMBL/GenBank/DDBJ databases">
        <title>Genome sequencing of strain 6GH32-13.</title>
        <authorList>
            <person name="Weon H.-Y."/>
            <person name="Heo J."/>
            <person name="Kwon S.-W."/>
        </authorList>
    </citation>
    <scope>NUCLEOTIDE SEQUENCE [LARGE SCALE GENOMIC DNA]</scope>
    <source>
        <strain evidence="5 6">5GH32-13</strain>
    </source>
</reference>
<dbReference type="PANTHER" id="PTHR43762:SF1">
    <property type="entry name" value="D-ARABINONO-1,4-LACTONE OXIDASE"/>
    <property type="match status" value="1"/>
</dbReference>
<dbReference type="RefSeq" id="WP_119048541.1">
    <property type="nucleotide sequence ID" value="NZ_CP032157.1"/>
</dbReference>
<dbReference type="AlphaFoldDB" id="A0A3B7MHB2"/>
<evidence type="ECO:0000313" key="6">
    <source>
        <dbReference type="Proteomes" id="UP000263900"/>
    </source>
</evidence>
<dbReference type="InterPro" id="IPR016171">
    <property type="entry name" value="Vanillyl_alc_oxidase_C-sub2"/>
</dbReference>
<dbReference type="SUPFAM" id="SSF56176">
    <property type="entry name" value="FAD-binding/transporter-associated domain-like"/>
    <property type="match status" value="1"/>
</dbReference>
<dbReference type="Pfam" id="PF04030">
    <property type="entry name" value="ALO"/>
    <property type="match status" value="1"/>
</dbReference>
<dbReference type="Gene3D" id="3.30.465.10">
    <property type="match status" value="1"/>
</dbReference>
<dbReference type="InterPro" id="IPR016169">
    <property type="entry name" value="FAD-bd_PCMH_sub2"/>
</dbReference>
<dbReference type="Gene3D" id="3.30.70.2520">
    <property type="match status" value="1"/>
</dbReference>
<dbReference type="GO" id="GO:0003885">
    <property type="term" value="F:D-arabinono-1,4-lactone oxidase activity"/>
    <property type="evidence" value="ECO:0007669"/>
    <property type="project" value="InterPro"/>
</dbReference>
<dbReference type="InterPro" id="IPR010031">
    <property type="entry name" value="FAD_lactone_oxidase-like"/>
</dbReference>
<feature type="domain" description="FAD-binding PCMH-type" evidence="4">
    <location>
        <begin position="30"/>
        <end position="196"/>
    </location>
</feature>
<dbReference type="Gene3D" id="3.30.43.10">
    <property type="entry name" value="Uridine Diphospho-n-acetylenolpyruvylglucosamine Reductase, domain 2"/>
    <property type="match status" value="1"/>
</dbReference>
<dbReference type="InterPro" id="IPR036318">
    <property type="entry name" value="FAD-bd_PCMH-like_sf"/>
</dbReference>
<sequence length="446" mass="48739">MATNQAHKPIENTPEHTAPPQPLHNWAGNITFSTGHIVYPDSVEQVQALVQQSPSLRVLGSGHSFNPIADSPHILLSTNKLNKVLSLDEAALTVTVEGGITYGALCPWLDAKGFALHNLASLPHISVAGSVATATHGSGVTNGNLATAVTALEMVLADGSIRRLSKEQDADQLAAAVVGLGALGVVTQLTLRVQPRFHMQQYVYEHLPLAQLTQHFHQVMAAGYSVSLFTDWQQDSINEVWIKTMAGEGHGFSQMPLFFGATAARHKLHPIAGVAAENCTDQLGLPGPWYERLPHFKMGFMPSNGEELQSEYFVPAHHAVEALQALAALGKQTGPHLLISEIRSIAADELWLSPSYQQDTIAFHFTWKQHIPEVMQLLPLIEGALAPFRARPHWGKLFTIPPAVLEERYEKWAAFKQMATQLDPRGKFRNPFLEQQVFGMPAASQG</sequence>
<proteinExistence type="predicted"/>
<keyword evidence="1" id="KW-0285">Flavoprotein</keyword>
<dbReference type="KEGG" id="pseg:D3H65_01375"/>
<dbReference type="PIRSF" id="PIRSF000136">
    <property type="entry name" value="LGO_GLO"/>
    <property type="match status" value="1"/>
</dbReference>
<evidence type="ECO:0000259" key="4">
    <source>
        <dbReference type="PROSITE" id="PS51387"/>
    </source>
</evidence>
<dbReference type="Pfam" id="PF01565">
    <property type="entry name" value="FAD_binding_4"/>
    <property type="match status" value="1"/>
</dbReference>
<dbReference type="InterPro" id="IPR016167">
    <property type="entry name" value="FAD-bd_PCMH_sub1"/>
</dbReference>
<gene>
    <name evidence="5" type="ORF">D3H65_01375</name>
</gene>
<dbReference type="InterPro" id="IPR016166">
    <property type="entry name" value="FAD-bd_PCMH"/>
</dbReference>
<dbReference type="PROSITE" id="PS51387">
    <property type="entry name" value="FAD_PCMH"/>
    <property type="match status" value="1"/>
</dbReference>
<dbReference type="EMBL" id="CP032157">
    <property type="protein sequence ID" value="AXY72703.1"/>
    <property type="molecule type" value="Genomic_DNA"/>
</dbReference>
<feature type="region of interest" description="Disordered" evidence="3">
    <location>
        <begin position="1"/>
        <end position="22"/>
    </location>
</feature>